<evidence type="ECO:0000256" key="1">
    <source>
        <dbReference type="SAM" id="MobiDB-lite"/>
    </source>
</evidence>
<reference evidence="3" key="1">
    <citation type="submission" date="2019-04" db="EMBL/GenBank/DDBJ databases">
        <title>Draft genome sequence of Pseudonocardiaceae bacterium SL3-2-4.</title>
        <authorList>
            <person name="Ningsih F."/>
            <person name="Yokota A."/>
            <person name="Sakai Y."/>
            <person name="Nanatani K."/>
            <person name="Yabe S."/>
            <person name="Oetari A."/>
            <person name="Sjamsuridzal W."/>
        </authorList>
    </citation>
    <scope>NUCLEOTIDE SEQUENCE [LARGE SCALE GENOMIC DNA]</scope>
    <source>
        <strain evidence="3">SL3-2-4</strain>
    </source>
</reference>
<feature type="region of interest" description="Disordered" evidence="1">
    <location>
        <begin position="71"/>
        <end position="106"/>
    </location>
</feature>
<gene>
    <name evidence="2" type="ORF">GTS_50800</name>
</gene>
<dbReference type="RefSeq" id="WP_137816386.1">
    <property type="nucleotide sequence ID" value="NZ_BJFL01000042.1"/>
</dbReference>
<dbReference type="Proteomes" id="UP000298860">
    <property type="component" value="Unassembled WGS sequence"/>
</dbReference>
<name>A0A4D4JHU0_9PSEU</name>
<evidence type="ECO:0000313" key="3">
    <source>
        <dbReference type="Proteomes" id="UP000298860"/>
    </source>
</evidence>
<feature type="region of interest" description="Disordered" evidence="1">
    <location>
        <begin position="1"/>
        <end position="45"/>
    </location>
</feature>
<dbReference type="EMBL" id="BJFL01000042">
    <property type="protein sequence ID" value="GDY33447.1"/>
    <property type="molecule type" value="Genomic_DNA"/>
</dbReference>
<protein>
    <submittedName>
        <fullName evidence="2">Uncharacterized protein</fullName>
    </submittedName>
</protein>
<accession>A0A4D4JHU0</accession>
<feature type="compositionally biased region" description="Low complexity" evidence="1">
    <location>
        <begin position="1"/>
        <end position="15"/>
    </location>
</feature>
<evidence type="ECO:0000313" key="2">
    <source>
        <dbReference type="EMBL" id="GDY33447.1"/>
    </source>
</evidence>
<organism evidence="2 3">
    <name type="scientific">Gandjariella thermophila</name>
    <dbReference type="NCBI Taxonomy" id="1931992"/>
    <lineage>
        <taxon>Bacteria</taxon>
        <taxon>Bacillati</taxon>
        <taxon>Actinomycetota</taxon>
        <taxon>Actinomycetes</taxon>
        <taxon>Pseudonocardiales</taxon>
        <taxon>Pseudonocardiaceae</taxon>
        <taxon>Gandjariella</taxon>
    </lineage>
</organism>
<proteinExistence type="predicted"/>
<keyword evidence="3" id="KW-1185">Reference proteome</keyword>
<sequence length="106" mass="11076">MTNLPAEGAEASAKSSKSDCRECGGTGVMRWQQPVPQPDGSMKLAAAEHPCPNGCGGHWKHPAAQAGRVVGAPTSTPAQRGGWAKESQKITGDAPAWLDDIDDLRQ</sequence>
<dbReference type="AlphaFoldDB" id="A0A4D4JHU0"/>
<comment type="caution">
    <text evidence="2">The sequence shown here is derived from an EMBL/GenBank/DDBJ whole genome shotgun (WGS) entry which is preliminary data.</text>
</comment>
<dbReference type="OrthoDB" id="3556176at2"/>